<evidence type="ECO:0000256" key="1">
    <source>
        <dbReference type="ARBA" id="ARBA00008174"/>
    </source>
</evidence>
<dbReference type="PANTHER" id="PTHR22940:SF4">
    <property type="entry name" value="PROTEIN TIMELESS HOMOLOG"/>
    <property type="match status" value="1"/>
</dbReference>
<dbReference type="EMBL" id="SWFS01000433">
    <property type="protein sequence ID" value="KAA8904193.1"/>
    <property type="molecule type" value="Genomic_DNA"/>
</dbReference>
<feature type="region of interest" description="Disordered" evidence="4">
    <location>
        <begin position="212"/>
        <end position="238"/>
    </location>
</feature>
<dbReference type="InterPro" id="IPR044998">
    <property type="entry name" value="Timeless"/>
</dbReference>
<feature type="region of interest" description="Disordered" evidence="4">
    <location>
        <begin position="667"/>
        <end position="767"/>
    </location>
</feature>
<reference evidence="5" key="1">
    <citation type="journal article" date="2019" name="G3 (Bethesda)">
        <title>Genome Assemblies of Two Rare Opportunistic Yeast Pathogens: Diutina rugosa (syn. Candida rugosa) and Trichomonascus ciferrii (syn. Candida ciferrii).</title>
        <authorList>
            <person name="Mixao V."/>
            <person name="Saus E."/>
            <person name="Hansen A.P."/>
            <person name="Lass-Florl C."/>
            <person name="Gabaldon T."/>
        </authorList>
    </citation>
    <scope>NUCLEOTIDE SEQUENCE</scope>
    <source>
        <strain evidence="5">CBS 4856</strain>
    </source>
</reference>
<organism evidence="5 6">
    <name type="scientific">Trichomonascus ciferrii</name>
    <dbReference type="NCBI Taxonomy" id="44093"/>
    <lineage>
        <taxon>Eukaryota</taxon>
        <taxon>Fungi</taxon>
        <taxon>Dikarya</taxon>
        <taxon>Ascomycota</taxon>
        <taxon>Saccharomycotina</taxon>
        <taxon>Dipodascomycetes</taxon>
        <taxon>Dipodascales</taxon>
        <taxon>Trichomonascaceae</taxon>
        <taxon>Trichomonascus</taxon>
        <taxon>Trichomonascus ciferrii complex</taxon>
    </lineage>
</organism>
<feature type="compositionally biased region" description="Acidic residues" evidence="4">
    <location>
        <begin position="222"/>
        <end position="238"/>
    </location>
</feature>
<evidence type="ECO:0000313" key="6">
    <source>
        <dbReference type="Proteomes" id="UP000761534"/>
    </source>
</evidence>
<feature type="compositionally biased region" description="Basic and acidic residues" evidence="4">
    <location>
        <begin position="587"/>
        <end position="606"/>
    </location>
</feature>
<keyword evidence="6" id="KW-1185">Reference proteome</keyword>
<name>A0A642US08_9ASCO</name>
<proteinExistence type="inferred from homology"/>
<dbReference type="GO" id="GO:0006281">
    <property type="term" value="P:DNA repair"/>
    <property type="evidence" value="ECO:0007669"/>
    <property type="project" value="TreeGrafter"/>
</dbReference>
<feature type="compositionally biased region" description="Polar residues" evidence="4">
    <location>
        <begin position="690"/>
        <end position="706"/>
    </location>
</feature>
<feature type="compositionally biased region" description="Basic residues" evidence="4">
    <location>
        <begin position="569"/>
        <end position="586"/>
    </location>
</feature>
<comment type="caution">
    <text evidence="5">The sequence shown here is derived from an EMBL/GenBank/DDBJ whole genome shotgun (WGS) entry which is preliminary data.</text>
</comment>
<evidence type="ECO:0000256" key="2">
    <source>
        <dbReference type="ARBA" id="ARBA00021529"/>
    </source>
</evidence>
<evidence type="ECO:0000256" key="3">
    <source>
        <dbReference type="ARBA" id="ARBA00023254"/>
    </source>
</evidence>
<gene>
    <name evidence="5" type="ORF">TRICI_005568</name>
</gene>
<evidence type="ECO:0000256" key="4">
    <source>
        <dbReference type="SAM" id="MobiDB-lite"/>
    </source>
</evidence>
<dbReference type="GO" id="GO:0043111">
    <property type="term" value="P:replication fork arrest"/>
    <property type="evidence" value="ECO:0007669"/>
    <property type="project" value="TreeGrafter"/>
</dbReference>
<feature type="region of interest" description="Disordered" evidence="4">
    <location>
        <begin position="527"/>
        <end position="626"/>
    </location>
</feature>
<keyword evidence="3" id="KW-0469">Meiosis</keyword>
<feature type="compositionally biased region" description="Acidic residues" evidence="4">
    <location>
        <begin position="538"/>
        <end position="549"/>
    </location>
</feature>
<dbReference type="GO" id="GO:0051321">
    <property type="term" value="P:meiotic cell cycle"/>
    <property type="evidence" value="ECO:0007669"/>
    <property type="project" value="UniProtKB-KW"/>
</dbReference>
<feature type="non-terminal residue" evidence="5">
    <location>
        <position position="1"/>
    </location>
</feature>
<dbReference type="GO" id="GO:0003677">
    <property type="term" value="F:DNA binding"/>
    <property type="evidence" value="ECO:0007669"/>
    <property type="project" value="TreeGrafter"/>
</dbReference>
<dbReference type="AlphaFoldDB" id="A0A642US08"/>
<accession>A0A642US08</accession>
<comment type="similarity">
    <text evidence="1">Belongs to the timeless family.</text>
</comment>
<dbReference type="GO" id="GO:0031298">
    <property type="term" value="C:replication fork protection complex"/>
    <property type="evidence" value="ECO:0007669"/>
    <property type="project" value="TreeGrafter"/>
</dbReference>
<dbReference type="PANTHER" id="PTHR22940">
    <property type="entry name" value="TIMEOUT/TIMELESS-2"/>
    <property type="match status" value="1"/>
</dbReference>
<evidence type="ECO:0000313" key="5">
    <source>
        <dbReference type="EMBL" id="KAA8904193.1"/>
    </source>
</evidence>
<dbReference type="OrthoDB" id="310853at2759"/>
<protein>
    <recommendedName>
        <fullName evidence="2">Topoisomerase 1-associated factor 1</fullName>
    </recommendedName>
</protein>
<dbReference type="GO" id="GO:0000076">
    <property type="term" value="P:DNA replication checkpoint signaling"/>
    <property type="evidence" value="ECO:0007669"/>
    <property type="project" value="TreeGrafter"/>
</dbReference>
<sequence>WNIEVPLTEQATNVLTEFVENFLDGGFNPLFIAVRKLIEQEVDRLFDCHRMHYLFLVGWFLEAEMLRRKRQRAQGKGNEDFGLVGAALHQNNFVVLMKLMMESFERGEKQNFDVLYASMLCFTQILYVVREMESTGSDDDKDIAENMKLRLFYEEQSLNVLALLPRTALKEPEPFLKAAIELNHILLKMLEAFSKQHTALYIKSKRRRRARRKAAAKKSNEDEIEDDNEEDDEDVEDEAERVTKELKFEFSKFETKFINEETMDTYKRFFNNYNELTHQEIKWVLTFFHRVFVKREVHCLLFGLDFMRLLDVVLSTRDGLPPNHKSRPEVESFCRFYMAKLRDALSRTPSLYVELLFAKLPEHIHYLDHGYDEVKKSHQYKFSAVMQFYEEAAKFSEEKQFAIVIAALLDDDKLSLVEWLTERLMELVDEFRKAHEARDGEMHGYMQELITDDPDKKTSMNKDGKFRLLLDMIGFEVPYLNHERCILPGMVPISRIESAIRYLKTYMVETIDLDGHFAAEYLRNPQSRAKRDRYEADSGIDDDDDDSDNNDAFNDSRFAALPEEEREKRKARNKKSSSSKRRKKNDSKKDSEAAKERKRQEHERMRTFKSSVDISPSDDETDEERDRAFFEAEARLRAKLAAQLGSMGTKIPDKDVADSLYRELNERWRNNADAEDDDGLAPSSSSASPEPQTAPDQQASSTNQKTNNNDDLALSDKDDDTHPNGSNPPRLVDDEDEEESLFVSNNDNDPQKQTRRPRTITLSDDGD</sequence>
<dbReference type="Proteomes" id="UP000761534">
    <property type="component" value="Unassembled WGS sequence"/>
</dbReference>
<dbReference type="VEuPathDB" id="FungiDB:TRICI_005568"/>